<dbReference type="PANTHER" id="PTHR11461">
    <property type="entry name" value="SERINE PROTEASE INHIBITOR, SERPIN"/>
    <property type="match status" value="1"/>
</dbReference>
<dbReference type="GO" id="GO:0004867">
    <property type="term" value="F:serine-type endopeptidase inhibitor activity"/>
    <property type="evidence" value="ECO:0007669"/>
    <property type="project" value="InterPro"/>
</dbReference>
<gene>
    <name evidence="4" type="ORF">A4U43_C04F9390</name>
</gene>
<organism evidence="4 5">
    <name type="scientific">Asparagus officinalis</name>
    <name type="common">Garden asparagus</name>
    <dbReference type="NCBI Taxonomy" id="4686"/>
    <lineage>
        <taxon>Eukaryota</taxon>
        <taxon>Viridiplantae</taxon>
        <taxon>Streptophyta</taxon>
        <taxon>Embryophyta</taxon>
        <taxon>Tracheophyta</taxon>
        <taxon>Spermatophyta</taxon>
        <taxon>Magnoliopsida</taxon>
        <taxon>Liliopsida</taxon>
        <taxon>Asparagales</taxon>
        <taxon>Asparagaceae</taxon>
        <taxon>Asparagoideae</taxon>
        <taxon>Asparagus</taxon>
    </lineage>
</organism>
<feature type="domain" description="Serpin" evidence="3">
    <location>
        <begin position="83"/>
        <end position="153"/>
    </location>
</feature>
<dbReference type="Proteomes" id="UP000243459">
    <property type="component" value="Chromosome 4"/>
</dbReference>
<dbReference type="Gramene" id="ONK71510">
    <property type="protein sequence ID" value="ONK71510"/>
    <property type="gene ID" value="A4U43_C04F9390"/>
</dbReference>
<dbReference type="Gene3D" id="3.30.497.10">
    <property type="entry name" value="Antithrombin, subunit I, domain 2"/>
    <property type="match status" value="2"/>
</dbReference>
<dbReference type="Pfam" id="PF00079">
    <property type="entry name" value="Serpin"/>
    <property type="match status" value="1"/>
</dbReference>
<evidence type="ECO:0000313" key="5">
    <source>
        <dbReference type="Proteomes" id="UP000243459"/>
    </source>
</evidence>
<dbReference type="SUPFAM" id="SSF56574">
    <property type="entry name" value="Serpins"/>
    <property type="match status" value="1"/>
</dbReference>
<comment type="similarity">
    <text evidence="1">Belongs to the serpin family.</text>
</comment>
<protein>
    <recommendedName>
        <fullName evidence="3">Serpin domain-containing protein</fullName>
    </recommendedName>
</protein>
<dbReference type="InterPro" id="IPR000215">
    <property type="entry name" value="Serpin_fam"/>
</dbReference>
<dbReference type="GO" id="GO:0005615">
    <property type="term" value="C:extracellular space"/>
    <property type="evidence" value="ECO:0007669"/>
    <property type="project" value="InterPro"/>
</dbReference>
<feature type="compositionally biased region" description="Acidic residues" evidence="2">
    <location>
        <begin position="19"/>
        <end position="31"/>
    </location>
</feature>
<dbReference type="InterPro" id="IPR036186">
    <property type="entry name" value="Serpin_sf"/>
</dbReference>
<reference evidence="5" key="1">
    <citation type="journal article" date="2017" name="Nat. Commun.">
        <title>The asparagus genome sheds light on the origin and evolution of a young Y chromosome.</title>
        <authorList>
            <person name="Harkess A."/>
            <person name="Zhou J."/>
            <person name="Xu C."/>
            <person name="Bowers J.E."/>
            <person name="Van der Hulst R."/>
            <person name="Ayyampalayam S."/>
            <person name="Mercati F."/>
            <person name="Riccardi P."/>
            <person name="McKain M.R."/>
            <person name="Kakrana A."/>
            <person name="Tang H."/>
            <person name="Ray J."/>
            <person name="Groenendijk J."/>
            <person name="Arikit S."/>
            <person name="Mathioni S.M."/>
            <person name="Nakano M."/>
            <person name="Shan H."/>
            <person name="Telgmann-Rauber A."/>
            <person name="Kanno A."/>
            <person name="Yue Z."/>
            <person name="Chen H."/>
            <person name="Li W."/>
            <person name="Chen Y."/>
            <person name="Xu X."/>
            <person name="Zhang Y."/>
            <person name="Luo S."/>
            <person name="Chen H."/>
            <person name="Gao J."/>
            <person name="Mao Z."/>
            <person name="Pires J.C."/>
            <person name="Luo M."/>
            <person name="Kudrna D."/>
            <person name="Wing R.A."/>
            <person name="Meyers B.C."/>
            <person name="Yi K."/>
            <person name="Kong H."/>
            <person name="Lavrijsen P."/>
            <person name="Sunseri F."/>
            <person name="Falavigna A."/>
            <person name="Ye Y."/>
            <person name="Leebens-Mack J.H."/>
            <person name="Chen G."/>
        </authorList>
    </citation>
    <scope>NUCLEOTIDE SEQUENCE [LARGE SCALE GENOMIC DNA]</scope>
    <source>
        <strain evidence="5">cv. DH0086</strain>
    </source>
</reference>
<name>A0A5P1F4Y2_ASPOF</name>
<evidence type="ECO:0000256" key="1">
    <source>
        <dbReference type="ARBA" id="ARBA00009500"/>
    </source>
</evidence>
<dbReference type="EMBL" id="CM007384">
    <property type="protein sequence ID" value="ONK71510.1"/>
    <property type="molecule type" value="Genomic_DNA"/>
</dbReference>
<evidence type="ECO:0000259" key="3">
    <source>
        <dbReference type="Pfam" id="PF00079"/>
    </source>
</evidence>
<evidence type="ECO:0000313" key="4">
    <source>
        <dbReference type="EMBL" id="ONK71510.1"/>
    </source>
</evidence>
<evidence type="ECO:0000256" key="2">
    <source>
        <dbReference type="SAM" id="MobiDB-lite"/>
    </source>
</evidence>
<keyword evidence="5" id="KW-1185">Reference proteome</keyword>
<dbReference type="AlphaFoldDB" id="A0A5P1F4Y2"/>
<dbReference type="InterPro" id="IPR023796">
    <property type="entry name" value="Serpin_dom"/>
</dbReference>
<accession>A0A5P1F4Y2</accession>
<feature type="region of interest" description="Disordered" evidence="2">
    <location>
        <begin position="10"/>
        <end position="31"/>
    </location>
</feature>
<dbReference type="InterPro" id="IPR042178">
    <property type="entry name" value="Serpin_sf_1"/>
</dbReference>
<dbReference type="PANTHER" id="PTHR11461:SF211">
    <property type="entry name" value="GH10112P-RELATED"/>
    <property type="match status" value="1"/>
</dbReference>
<proteinExistence type="inferred from homology"/>
<sequence length="154" mass="16917">MLQQLKLLESARATGSNDSSEDDECDSSEDDDRASILSLANGLWVNRSLDLKPSFQETAATTNNAVAKFIDFKHTRTTVKIGKFMIPKFKTSSGFNFLKALQELESRIPFTEGVDFTEMVSSSDTNNKLQISSVQHKPTIKVGEEGTEASAAAY</sequence>